<feature type="transmembrane region" description="Helical" evidence="6">
    <location>
        <begin position="7"/>
        <end position="26"/>
    </location>
</feature>
<evidence type="ECO:0000256" key="2">
    <source>
        <dbReference type="ARBA" id="ARBA00007743"/>
    </source>
</evidence>
<gene>
    <name evidence="7" type="primary">g10899</name>
    <name evidence="7" type="ORF">VP750_LOCUS9770</name>
</gene>
<feature type="transmembrane region" description="Helical" evidence="6">
    <location>
        <begin position="38"/>
        <end position="57"/>
    </location>
</feature>
<reference evidence="7 8" key="1">
    <citation type="submission" date="2024-06" db="EMBL/GenBank/DDBJ databases">
        <authorList>
            <person name="Kraege A."/>
            <person name="Thomma B."/>
        </authorList>
    </citation>
    <scope>NUCLEOTIDE SEQUENCE [LARGE SCALE GENOMIC DNA]</scope>
</reference>
<evidence type="ECO:0000313" key="7">
    <source>
        <dbReference type="EMBL" id="CAL5227864.1"/>
    </source>
</evidence>
<comment type="similarity">
    <text evidence="2">Belongs to the TMEM134/TMEM230 family.</text>
</comment>
<dbReference type="InterPro" id="IPR008590">
    <property type="entry name" value="TMEM_230/134"/>
</dbReference>
<proteinExistence type="inferred from homology"/>
<keyword evidence="4 6" id="KW-1133">Transmembrane helix</keyword>
<organism evidence="7 8">
    <name type="scientific">Coccomyxa viridis</name>
    <dbReference type="NCBI Taxonomy" id="1274662"/>
    <lineage>
        <taxon>Eukaryota</taxon>
        <taxon>Viridiplantae</taxon>
        <taxon>Chlorophyta</taxon>
        <taxon>core chlorophytes</taxon>
        <taxon>Trebouxiophyceae</taxon>
        <taxon>Trebouxiophyceae incertae sedis</taxon>
        <taxon>Coccomyxaceae</taxon>
        <taxon>Coccomyxa</taxon>
    </lineage>
</organism>
<evidence type="ECO:0000256" key="1">
    <source>
        <dbReference type="ARBA" id="ARBA00004141"/>
    </source>
</evidence>
<evidence type="ECO:0000313" key="8">
    <source>
        <dbReference type="Proteomes" id="UP001497392"/>
    </source>
</evidence>
<evidence type="ECO:0000256" key="5">
    <source>
        <dbReference type="ARBA" id="ARBA00023136"/>
    </source>
</evidence>
<accession>A0ABP1G6I3</accession>
<comment type="caution">
    <text evidence="7">The sequence shown here is derived from an EMBL/GenBank/DDBJ whole genome shotgun (WGS) entry which is preliminary data.</text>
</comment>
<sequence length="76" mass="8384">MQTYDRNVWLAASLLVLGGILVILGVSLYVKGDPEDSGIILTTLGCVLFLPGFWASYHAYTAWKQLGYSDELMSIK</sequence>
<evidence type="ECO:0000256" key="4">
    <source>
        <dbReference type="ARBA" id="ARBA00022989"/>
    </source>
</evidence>
<protein>
    <submittedName>
        <fullName evidence="7">G10899 protein</fullName>
    </submittedName>
</protein>
<keyword evidence="3 6" id="KW-0812">Transmembrane</keyword>
<name>A0ABP1G6I3_9CHLO</name>
<keyword evidence="8" id="KW-1185">Reference proteome</keyword>
<dbReference type="Proteomes" id="UP001497392">
    <property type="component" value="Unassembled WGS sequence"/>
</dbReference>
<dbReference type="Pfam" id="PF05915">
    <property type="entry name" value="TMEM_230_134"/>
    <property type="match status" value="1"/>
</dbReference>
<comment type="subcellular location">
    <subcellularLocation>
        <location evidence="1">Membrane</location>
        <topology evidence="1">Multi-pass membrane protein</topology>
    </subcellularLocation>
</comment>
<dbReference type="EMBL" id="CAXHTA020000017">
    <property type="protein sequence ID" value="CAL5227864.1"/>
    <property type="molecule type" value="Genomic_DNA"/>
</dbReference>
<evidence type="ECO:0000256" key="6">
    <source>
        <dbReference type="SAM" id="Phobius"/>
    </source>
</evidence>
<evidence type="ECO:0000256" key="3">
    <source>
        <dbReference type="ARBA" id="ARBA00022692"/>
    </source>
</evidence>
<keyword evidence="5 6" id="KW-0472">Membrane</keyword>